<feature type="transmembrane region" description="Helical" evidence="5">
    <location>
        <begin position="454"/>
        <end position="473"/>
    </location>
</feature>
<feature type="transmembrane region" description="Helical" evidence="5">
    <location>
        <begin position="244"/>
        <end position="264"/>
    </location>
</feature>
<keyword evidence="2 5" id="KW-0812">Transmembrane</keyword>
<feature type="transmembrane region" description="Helical" evidence="5">
    <location>
        <begin position="176"/>
        <end position="193"/>
    </location>
</feature>
<dbReference type="PANTHER" id="PTHR23529">
    <property type="entry name" value="GH19118P-RELATED"/>
    <property type="match status" value="1"/>
</dbReference>
<comment type="subcellular location">
    <subcellularLocation>
        <location evidence="1">Membrane</location>
        <topology evidence="1">Multi-pass membrane protein</topology>
    </subcellularLocation>
</comment>
<feature type="domain" description="Major facilitator superfamily (MFS) profile" evidence="6">
    <location>
        <begin position="27"/>
        <end position="505"/>
    </location>
</feature>
<sequence length="522" mass="57341">MEKRGAYPPVQPAGQPTYGATEQTVHVVTVAAPSNSAQNFTPAVVHVEASVPPTVYAYNPQQPLQSIPPAEGWFERNRANKPQTNSAGAAMLVLVSGGMNIAWSCGFTNVQGFTEDTHIMICWYIAAIIGALVSAFITNRVSKRLIYLFSSFLVLIGGIFFVALAHEYGAIAVGRYLNGFAVGLMFVPMIVLIGEEVISSRRGMAAAILEAGSVTLGIYLQIVFTAAYAHKTTSFDNSFGTTQLHGIVVIVYAVLAFVMSYFLVVESPVQHLMENNELEAINCLRRLQRPFVVTQETYQRLEEHKRYIQANDPNGDKGIPALVKLCLIRGLVALSFSPVISGALLVASVGYTENFVTWPWILFGLFLWLGTYIAAFALDSVGRKVVLLIGALLCGILAIAIGAICNDLINIFSQSKMGSVLFMLFVLGLFASFFSSSSSAYLTEAFPLRMKPYYIALSFIVEMFVLLIIGVCKADQNTFGAYFITFGVFYLVFFIIGFFCLPETKQDSLQEAQRKFRNFLIR</sequence>
<dbReference type="PANTHER" id="PTHR23529:SF2">
    <property type="entry name" value="GH19118P-RELATED"/>
    <property type="match status" value="1"/>
</dbReference>
<dbReference type="PROSITE" id="PS00217">
    <property type="entry name" value="SUGAR_TRANSPORT_2"/>
    <property type="match status" value="1"/>
</dbReference>
<evidence type="ECO:0000256" key="4">
    <source>
        <dbReference type="ARBA" id="ARBA00023136"/>
    </source>
</evidence>
<reference evidence="7" key="1">
    <citation type="submission" date="2014-11" db="EMBL/GenBank/DDBJ databases">
        <authorList>
            <person name="Geib S."/>
        </authorList>
    </citation>
    <scope>NUCLEOTIDE SEQUENCE</scope>
</reference>
<dbReference type="GO" id="GO:0022857">
    <property type="term" value="F:transmembrane transporter activity"/>
    <property type="evidence" value="ECO:0007669"/>
    <property type="project" value="InterPro"/>
</dbReference>
<feature type="transmembrane region" description="Helical" evidence="5">
    <location>
        <begin position="385"/>
        <end position="409"/>
    </location>
</feature>
<dbReference type="Gene3D" id="1.20.1250.20">
    <property type="entry name" value="MFS general substrate transporter like domains"/>
    <property type="match status" value="1"/>
</dbReference>
<dbReference type="EMBL" id="GBXI01015096">
    <property type="protein sequence ID" value="JAC99195.1"/>
    <property type="molecule type" value="Transcribed_RNA"/>
</dbReference>
<organism evidence="7">
    <name type="scientific">Zeugodacus cucurbitae</name>
    <name type="common">Melon fruit fly</name>
    <name type="synonym">Bactrocera cucurbitae</name>
    <dbReference type="NCBI Taxonomy" id="28588"/>
    <lineage>
        <taxon>Eukaryota</taxon>
        <taxon>Metazoa</taxon>
        <taxon>Ecdysozoa</taxon>
        <taxon>Arthropoda</taxon>
        <taxon>Hexapoda</taxon>
        <taxon>Insecta</taxon>
        <taxon>Pterygota</taxon>
        <taxon>Neoptera</taxon>
        <taxon>Endopterygota</taxon>
        <taxon>Diptera</taxon>
        <taxon>Brachycera</taxon>
        <taxon>Muscomorpha</taxon>
        <taxon>Tephritoidea</taxon>
        <taxon>Tephritidae</taxon>
        <taxon>Zeugodacus</taxon>
        <taxon>Zeugodacus</taxon>
    </lineage>
</organism>
<dbReference type="AlphaFoldDB" id="A0A0A1WKJ5"/>
<proteinExistence type="predicted"/>
<dbReference type="InterPro" id="IPR005829">
    <property type="entry name" value="Sugar_transporter_CS"/>
</dbReference>
<feature type="transmembrane region" description="Helical" evidence="5">
    <location>
        <begin position="327"/>
        <end position="351"/>
    </location>
</feature>
<dbReference type="PROSITE" id="PS00216">
    <property type="entry name" value="SUGAR_TRANSPORT_1"/>
    <property type="match status" value="1"/>
</dbReference>
<keyword evidence="4 5" id="KW-0472">Membrane</keyword>
<feature type="transmembrane region" description="Helical" evidence="5">
    <location>
        <begin position="205"/>
        <end position="224"/>
    </location>
</feature>
<feature type="transmembrane region" description="Helical" evidence="5">
    <location>
        <begin position="357"/>
        <end position="378"/>
    </location>
</feature>
<dbReference type="GO" id="GO:0016020">
    <property type="term" value="C:membrane"/>
    <property type="evidence" value="ECO:0007669"/>
    <property type="project" value="UniProtKB-SubCell"/>
</dbReference>
<dbReference type="SUPFAM" id="SSF103473">
    <property type="entry name" value="MFS general substrate transporter"/>
    <property type="match status" value="1"/>
</dbReference>
<dbReference type="InterPro" id="IPR036259">
    <property type="entry name" value="MFS_trans_sf"/>
</dbReference>
<feature type="transmembrane region" description="Helical" evidence="5">
    <location>
        <begin position="145"/>
        <end position="164"/>
    </location>
</feature>
<dbReference type="PROSITE" id="PS50850">
    <property type="entry name" value="MFS"/>
    <property type="match status" value="1"/>
</dbReference>
<protein>
    <submittedName>
        <fullName evidence="7">Hexose transporter HXT17</fullName>
    </submittedName>
</protein>
<feature type="transmembrane region" description="Helical" evidence="5">
    <location>
        <begin position="118"/>
        <end position="138"/>
    </location>
</feature>
<evidence type="ECO:0000256" key="2">
    <source>
        <dbReference type="ARBA" id="ARBA00022692"/>
    </source>
</evidence>
<dbReference type="InterPro" id="IPR020846">
    <property type="entry name" value="MFS_dom"/>
</dbReference>
<reference evidence="7" key="2">
    <citation type="journal article" date="2015" name="Gigascience">
        <title>Reconstructing a comprehensive transcriptome assembly of a white-pupal translocated strain of the pest fruit fly Bactrocera cucurbitae.</title>
        <authorList>
            <person name="Sim S.B."/>
            <person name="Calla B."/>
            <person name="Hall B."/>
            <person name="DeRego T."/>
            <person name="Geib S.M."/>
        </authorList>
    </citation>
    <scope>NUCLEOTIDE SEQUENCE</scope>
</reference>
<evidence type="ECO:0000256" key="3">
    <source>
        <dbReference type="ARBA" id="ARBA00022989"/>
    </source>
</evidence>
<evidence type="ECO:0000256" key="1">
    <source>
        <dbReference type="ARBA" id="ARBA00004141"/>
    </source>
</evidence>
<evidence type="ECO:0000313" key="7">
    <source>
        <dbReference type="EMBL" id="JAC99195.1"/>
    </source>
</evidence>
<feature type="transmembrane region" description="Helical" evidence="5">
    <location>
        <begin position="479"/>
        <end position="501"/>
    </location>
</feature>
<evidence type="ECO:0000256" key="5">
    <source>
        <dbReference type="SAM" id="Phobius"/>
    </source>
</evidence>
<name>A0A0A1WKJ5_ZEUCU</name>
<keyword evidence="3 5" id="KW-1133">Transmembrane helix</keyword>
<dbReference type="Pfam" id="PF00083">
    <property type="entry name" value="Sugar_tr"/>
    <property type="match status" value="1"/>
</dbReference>
<feature type="transmembrane region" description="Helical" evidence="5">
    <location>
        <begin position="86"/>
        <end position="103"/>
    </location>
</feature>
<dbReference type="InterPro" id="IPR005828">
    <property type="entry name" value="MFS_sugar_transport-like"/>
</dbReference>
<gene>
    <name evidence="7" type="primary">HXT17</name>
    <name evidence="7" type="ORF">g.22181</name>
</gene>
<feature type="transmembrane region" description="Helical" evidence="5">
    <location>
        <begin position="421"/>
        <end position="442"/>
    </location>
</feature>
<evidence type="ECO:0000259" key="6">
    <source>
        <dbReference type="PROSITE" id="PS50850"/>
    </source>
</evidence>
<accession>A0A0A1WKJ5</accession>